<dbReference type="Proteomes" id="UP000830835">
    <property type="component" value="Unassembled WGS sequence"/>
</dbReference>
<dbReference type="InterPro" id="IPR023696">
    <property type="entry name" value="Ureohydrolase_dom_sf"/>
</dbReference>
<evidence type="ECO:0000256" key="2">
    <source>
        <dbReference type="ARBA" id="ARBA00022801"/>
    </source>
</evidence>
<evidence type="ECO:0000313" key="4">
    <source>
        <dbReference type="EMBL" id="MCJ2543187.1"/>
    </source>
</evidence>
<keyword evidence="2" id="KW-0378">Hydrolase</keyword>
<gene>
    <name evidence="4" type="ORF">JX360_09750</name>
</gene>
<dbReference type="PANTHER" id="PTHR11358:SF26">
    <property type="entry name" value="GUANIDINO ACID HYDROLASE, MITOCHONDRIAL"/>
    <property type="match status" value="1"/>
</dbReference>
<name>A0ABT0CBL3_THEVL</name>
<accession>A0ABT0CBL3</accession>
<reference evidence="4" key="1">
    <citation type="submission" date="2021-02" db="EMBL/GenBank/DDBJ databases">
        <title>The CRISPR/cas machinery reduction and long-range gene transfer in the hot spring cyanobacterium Synechococcus.</title>
        <authorList>
            <person name="Dvorak P."/>
            <person name="Jahodarova E."/>
            <person name="Hasler P."/>
            <person name="Poulickova A."/>
        </authorList>
    </citation>
    <scope>NUCLEOTIDE SEQUENCE</scope>
    <source>
        <strain evidence="4">Rupite</strain>
    </source>
</reference>
<keyword evidence="1" id="KW-0479">Metal-binding</keyword>
<evidence type="ECO:0000256" key="3">
    <source>
        <dbReference type="PROSITE-ProRule" id="PRU00742"/>
    </source>
</evidence>
<proteinExistence type="inferred from homology"/>
<keyword evidence="5" id="KW-1185">Reference proteome</keyword>
<dbReference type="SUPFAM" id="SSF52768">
    <property type="entry name" value="Arginase/deacetylase"/>
    <property type="match status" value="1"/>
</dbReference>
<dbReference type="InterPro" id="IPR006035">
    <property type="entry name" value="Ureohydrolase"/>
</dbReference>
<dbReference type="EMBL" id="JAFIRA010000023">
    <property type="protein sequence ID" value="MCJ2543187.1"/>
    <property type="molecule type" value="Genomic_DNA"/>
</dbReference>
<evidence type="ECO:0000313" key="5">
    <source>
        <dbReference type="Proteomes" id="UP000830835"/>
    </source>
</evidence>
<dbReference type="Gene3D" id="3.40.800.10">
    <property type="entry name" value="Ureohydrolase domain"/>
    <property type="match status" value="1"/>
</dbReference>
<dbReference type="PANTHER" id="PTHR11358">
    <property type="entry name" value="ARGINASE/AGMATINASE"/>
    <property type="match status" value="1"/>
</dbReference>
<organism evidence="4 5">
    <name type="scientific">Thermostichus vulcanus str. 'Rupite'</name>
    <dbReference type="NCBI Taxonomy" id="2813851"/>
    <lineage>
        <taxon>Bacteria</taxon>
        <taxon>Bacillati</taxon>
        <taxon>Cyanobacteriota</taxon>
        <taxon>Cyanophyceae</taxon>
        <taxon>Thermostichales</taxon>
        <taxon>Thermostichaceae</taxon>
        <taxon>Thermostichus</taxon>
    </lineage>
</organism>
<dbReference type="PROSITE" id="PS51409">
    <property type="entry name" value="ARGINASE_2"/>
    <property type="match status" value="1"/>
</dbReference>
<comment type="caution">
    <text evidence="4">The sequence shown here is derived from an EMBL/GenBank/DDBJ whole genome shotgun (WGS) entry which is preliminary data.</text>
</comment>
<sequence length="284" mass="30906">MARWSLHPSSQSNARVVLIPTAFGNDTQAPMAILNAGSELCAFEPKLGIDVDGLAVAQLPGLVDEPPYGVCEAAVTQAWRRQQWPVLLPSVLSASWGAIRALWKHYPNLSVVHCSAHANLMPSPEMTQPDQDMGYGSAAWVELLYQHKLPVVHVGLRSGSARAYEWLKNQHSPVFWAQDGWDPQQVVEALPDQPVFLVLDCNVLDPSLMEAVHHPEPGGLTWFQLLQTCEAIFAARNVVGLSLGGVAVGSSTRQTARAVARLLNWLLACYGCYSLRATAQPQSA</sequence>
<protein>
    <submittedName>
        <fullName evidence="4">Arginase family protein</fullName>
    </submittedName>
</protein>
<comment type="similarity">
    <text evidence="3">Belongs to the arginase family.</text>
</comment>
<dbReference type="RefSeq" id="WP_244350465.1">
    <property type="nucleotide sequence ID" value="NZ_JAFIRA010000023.1"/>
</dbReference>
<dbReference type="Pfam" id="PF00491">
    <property type="entry name" value="Arginase"/>
    <property type="match status" value="1"/>
</dbReference>
<evidence type="ECO:0000256" key="1">
    <source>
        <dbReference type="ARBA" id="ARBA00022723"/>
    </source>
</evidence>